<organism evidence="1 2">
    <name type="scientific">Diphasiastrum complanatum</name>
    <name type="common">Issler's clubmoss</name>
    <name type="synonym">Lycopodium complanatum</name>
    <dbReference type="NCBI Taxonomy" id="34168"/>
    <lineage>
        <taxon>Eukaryota</taxon>
        <taxon>Viridiplantae</taxon>
        <taxon>Streptophyta</taxon>
        <taxon>Embryophyta</taxon>
        <taxon>Tracheophyta</taxon>
        <taxon>Lycopodiopsida</taxon>
        <taxon>Lycopodiales</taxon>
        <taxon>Lycopodiaceae</taxon>
        <taxon>Lycopodioideae</taxon>
        <taxon>Diphasiastrum</taxon>
    </lineage>
</organism>
<evidence type="ECO:0000313" key="1">
    <source>
        <dbReference type="EMBL" id="KAJ7521067.1"/>
    </source>
</evidence>
<evidence type="ECO:0000313" key="2">
    <source>
        <dbReference type="Proteomes" id="UP001162992"/>
    </source>
</evidence>
<accession>A0ACC2AU28</accession>
<gene>
    <name evidence="1" type="ORF">O6H91_19G036400</name>
</gene>
<dbReference type="Proteomes" id="UP001162992">
    <property type="component" value="Chromosome 19"/>
</dbReference>
<protein>
    <submittedName>
        <fullName evidence="1">Uncharacterized protein</fullName>
    </submittedName>
</protein>
<keyword evidence="2" id="KW-1185">Reference proteome</keyword>
<name>A0ACC2AU28_DIPCM</name>
<sequence length="414" mass="45881">MGSSYFTRLHREGLTSSESDSFPQLTASARQYNSHTAAEEPAIKHGSSTGMQLRHVGLETIPISYSLAVSGKIEGHNPAGNMQSAVVDELKKLYAWADNDLIQDVLASDSVNFDKNMAIMCLDSMVASFAAEDYHQVGDVTSDSVGTEKEASVLNRFSRLSVSSVHEAVLATEEAESYVVQERRRTNIDVVKIDRSLTELPTEPDWQVDDSYLVFRKDALRAARVGYQHARGAVHAFKIGDHRRARMLSKKAQDERNRAQTLNAKAASKIFNLKNSNRDIWNLDLHGLHASEAVDALQARLLEIELAKSPIQSPSKAEIVGKNYVISRVSNRLQHGSRGRALESIDPKHEHDPKKVAPKFSANKELVVITGSGTHSRGGATLPLVVKNYLESNQYKFDEPRSGIIVVKPRRQMQ</sequence>
<comment type="caution">
    <text evidence="1">The sequence shown here is derived from an EMBL/GenBank/DDBJ whole genome shotgun (WGS) entry which is preliminary data.</text>
</comment>
<reference evidence="2" key="1">
    <citation type="journal article" date="2024" name="Proc. Natl. Acad. Sci. U.S.A.">
        <title>Extraordinary preservation of gene collinearity over three hundred million years revealed in homosporous lycophytes.</title>
        <authorList>
            <person name="Li C."/>
            <person name="Wickell D."/>
            <person name="Kuo L.Y."/>
            <person name="Chen X."/>
            <person name="Nie B."/>
            <person name="Liao X."/>
            <person name="Peng D."/>
            <person name="Ji J."/>
            <person name="Jenkins J."/>
            <person name="Williams M."/>
            <person name="Shu S."/>
            <person name="Plott C."/>
            <person name="Barry K."/>
            <person name="Rajasekar S."/>
            <person name="Grimwood J."/>
            <person name="Han X."/>
            <person name="Sun S."/>
            <person name="Hou Z."/>
            <person name="He W."/>
            <person name="Dai G."/>
            <person name="Sun C."/>
            <person name="Schmutz J."/>
            <person name="Leebens-Mack J.H."/>
            <person name="Li F.W."/>
            <person name="Wang L."/>
        </authorList>
    </citation>
    <scope>NUCLEOTIDE SEQUENCE [LARGE SCALE GENOMIC DNA]</scope>
    <source>
        <strain evidence="2">cv. PW_Plant_1</strain>
    </source>
</reference>
<proteinExistence type="predicted"/>
<dbReference type="EMBL" id="CM055110">
    <property type="protein sequence ID" value="KAJ7521067.1"/>
    <property type="molecule type" value="Genomic_DNA"/>
</dbReference>